<dbReference type="Pfam" id="PF08407">
    <property type="entry name" value="Chitin_synth_1N"/>
    <property type="match status" value="1"/>
</dbReference>
<sequence length="284" mass="31457">MSERLSWTPGVTLQRHNLQHQNQLRPQDTPPRQESRNKDIAPPPLAAAGGFARSRGVAFAEAPLSPSSPSPFSPVQYLNVKLADAPPYPQRDSHELISPLSSPSFSPQRLPDPQLPPEENANLRHQRVAQIARNPGAGGRIPVAPERSASIDHYNVHDDDDDDLDAETLHTNYPPSLSRLDDNLSRAPTLKFGTLAGPRRRKTVKLAKNGLFSIVGHLPDALMRNVAYSKGPEFETVKYTAATCDPDDYARLGYSLRTTSQFKRETEIAIVVTMYNESINDLNR</sequence>
<keyword evidence="1" id="KW-0472">Membrane</keyword>
<evidence type="ECO:0000313" key="5">
    <source>
        <dbReference type="Proteomes" id="UP000269721"/>
    </source>
</evidence>
<feature type="region of interest" description="Disordered" evidence="2">
    <location>
        <begin position="1"/>
        <end position="49"/>
    </location>
</feature>
<keyword evidence="1" id="KW-0812">Transmembrane</keyword>
<dbReference type="Proteomes" id="UP000269721">
    <property type="component" value="Unassembled WGS sequence"/>
</dbReference>
<keyword evidence="1" id="KW-1133">Transmembrane helix</keyword>
<keyword evidence="5" id="KW-1185">Reference proteome</keyword>
<feature type="compositionally biased region" description="Low complexity" evidence="2">
    <location>
        <begin position="13"/>
        <end position="25"/>
    </location>
</feature>
<evidence type="ECO:0000259" key="3">
    <source>
        <dbReference type="Pfam" id="PF08407"/>
    </source>
</evidence>
<feature type="domain" description="Chitin synthase N-terminal" evidence="3">
    <location>
        <begin position="201"/>
        <end position="267"/>
    </location>
</feature>
<feature type="region of interest" description="Disordered" evidence="2">
    <location>
        <begin position="85"/>
        <end position="119"/>
    </location>
</feature>
<dbReference type="InterPro" id="IPR013616">
    <property type="entry name" value="Chitin_synth_N"/>
</dbReference>
<proteinExistence type="predicted"/>
<evidence type="ECO:0000256" key="2">
    <source>
        <dbReference type="SAM" id="MobiDB-lite"/>
    </source>
</evidence>
<dbReference type="OrthoDB" id="26569at2759"/>
<evidence type="ECO:0000313" key="4">
    <source>
        <dbReference type="EMBL" id="RKO86171.1"/>
    </source>
</evidence>
<organism evidence="4 5">
    <name type="scientific">Blyttiomyces helicus</name>
    <dbReference type="NCBI Taxonomy" id="388810"/>
    <lineage>
        <taxon>Eukaryota</taxon>
        <taxon>Fungi</taxon>
        <taxon>Fungi incertae sedis</taxon>
        <taxon>Chytridiomycota</taxon>
        <taxon>Chytridiomycota incertae sedis</taxon>
        <taxon>Chytridiomycetes</taxon>
        <taxon>Chytridiomycetes incertae sedis</taxon>
        <taxon>Blyttiomyces</taxon>
    </lineage>
</organism>
<reference evidence="5" key="1">
    <citation type="journal article" date="2018" name="Nat. Microbiol.">
        <title>Leveraging single-cell genomics to expand the fungal tree of life.</title>
        <authorList>
            <person name="Ahrendt S.R."/>
            <person name="Quandt C.A."/>
            <person name="Ciobanu D."/>
            <person name="Clum A."/>
            <person name="Salamov A."/>
            <person name="Andreopoulos B."/>
            <person name="Cheng J.F."/>
            <person name="Woyke T."/>
            <person name="Pelin A."/>
            <person name="Henrissat B."/>
            <person name="Reynolds N.K."/>
            <person name="Benny G.L."/>
            <person name="Smith M.E."/>
            <person name="James T.Y."/>
            <person name="Grigoriev I.V."/>
        </authorList>
    </citation>
    <scope>NUCLEOTIDE SEQUENCE [LARGE SCALE GENOMIC DNA]</scope>
</reference>
<dbReference type="AlphaFoldDB" id="A0A4P9W1U7"/>
<protein>
    <submittedName>
        <fullName evidence="4">Chitin synthase N-terminal-domain-containing protein</fullName>
    </submittedName>
</protein>
<name>A0A4P9W1U7_9FUNG</name>
<dbReference type="GO" id="GO:0004100">
    <property type="term" value="F:chitin synthase activity"/>
    <property type="evidence" value="ECO:0007669"/>
    <property type="project" value="InterPro"/>
</dbReference>
<gene>
    <name evidence="4" type="ORF">BDK51DRAFT_47185</name>
</gene>
<feature type="compositionally biased region" description="Low complexity" evidence="2">
    <location>
        <begin position="98"/>
        <end position="107"/>
    </location>
</feature>
<accession>A0A4P9W1U7</accession>
<evidence type="ECO:0000256" key="1">
    <source>
        <dbReference type="ARBA" id="ARBA00022989"/>
    </source>
</evidence>
<dbReference type="EMBL" id="KZ998416">
    <property type="protein sequence ID" value="RKO86171.1"/>
    <property type="molecule type" value="Genomic_DNA"/>
</dbReference>